<dbReference type="InterPro" id="IPR036388">
    <property type="entry name" value="WH-like_DNA-bd_sf"/>
</dbReference>
<dbReference type="EMBL" id="FNCA01000001">
    <property type="protein sequence ID" value="SDF33211.1"/>
    <property type="molecule type" value="Genomic_DNA"/>
</dbReference>
<feature type="domain" description="Transcription regulator PadR N-terminal" evidence="1">
    <location>
        <begin position="14"/>
        <end position="83"/>
    </location>
</feature>
<dbReference type="Proteomes" id="UP000199259">
    <property type="component" value="Unassembled WGS sequence"/>
</dbReference>
<reference evidence="2 3" key="1">
    <citation type="submission" date="2016-10" db="EMBL/GenBank/DDBJ databases">
        <authorList>
            <person name="Varghese N."/>
            <person name="Submissions S."/>
        </authorList>
    </citation>
    <scope>NUCLEOTIDE SEQUENCE [LARGE SCALE GENOMIC DNA]</scope>
    <source>
        <strain evidence="2 3">PL 12/M</strain>
    </source>
</reference>
<accession>A0A7Z7AZY0</accession>
<dbReference type="InterPro" id="IPR005149">
    <property type="entry name" value="Tscrpt_reg_PadR_N"/>
</dbReference>
<proteinExistence type="predicted"/>
<sequence length="108" mass="12382">MDNDIRRLFLKYIVLTVISKKSTYGYDIIKTIETCSKGKWKPSTGSIYPILDYLVSEGYIQSEETDRKKVYTITPGGLAALEEMTQRKDELLNEISMIIDNITEGDYT</sequence>
<dbReference type="InterPro" id="IPR036390">
    <property type="entry name" value="WH_DNA-bd_sf"/>
</dbReference>
<dbReference type="PANTHER" id="PTHR43252">
    <property type="entry name" value="TRANSCRIPTIONAL REGULATOR YQJI"/>
    <property type="match status" value="1"/>
</dbReference>
<evidence type="ECO:0000259" key="1">
    <source>
        <dbReference type="Pfam" id="PF03551"/>
    </source>
</evidence>
<dbReference type="PANTHER" id="PTHR43252:SF5">
    <property type="entry name" value="TRANSCRIPTIONAL REGULATOR, PADR-LIKE FAMILY"/>
    <property type="match status" value="1"/>
</dbReference>
<evidence type="ECO:0000313" key="2">
    <source>
        <dbReference type="EMBL" id="SDF33211.1"/>
    </source>
</evidence>
<organism evidence="2 3">
    <name type="scientific">Methanolobus vulcani</name>
    <dbReference type="NCBI Taxonomy" id="38026"/>
    <lineage>
        <taxon>Archaea</taxon>
        <taxon>Methanobacteriati</taxon>
        <taxon>Methanobacteriota</taxon>
        <taxon>Stenosarchaea group</taxon>
        <taxon>Methanomicrobia</taxon>
        <taxon>Methanosarcinales</taxon>
        <taxon>Methanosarcinaceae</taxon>
        <taxon>Methanolobus</taxon>
    </lineage>
</organism>
<keyword evidence="2" id="KW-0238">DNA-binding</keyword>
<dbReference type="SUPFAM" id="SSF46785">
    <property type="entry name" value="Winged helix' DNA-binding domain"/>
    <property type="match status" value="1"/>
</dbReference>
<dbReference type="Gene3D" id="1.10.10.10">
    <property type="entry name" value="Winged helix-like DNA-binding domain superfamily/Winged helix DNA-binding domain"/>
    <property type="match status" value="1"/>
</dbReference>
<gene>
    <name evidence="2" type="ORF">SAMN04488589_0375</name>
</gene>
<comment type="caution">
    <text evidence="2">The sequence shown here is derived from an EMBL/GenBank/DDBJ whole genome shotgun (WGS) entry which is preliminary data.</text>
</comment>
<dbReference type="GO" id="GO:0003677">
    <property type="term" value="F:DNA binding"/>
    <property type="evidence" value="ECO:0007669"/>
    <property type="project" value="UniProtKB-KW"/>
</dbReference>
<dbReference type="RefSeq" id="WP_238380681.1">
    <property type="nucleotide sequence ID" value="NZ_FNCA01000001.1"/>
</dbReference>
<dbReference type="AlphaFoldDB" id="A0A7Z7AZY0"/>
<evidence type="ECO:0000313" key="3">
    <source>
        <dbReference type="Proteomes" id="UP000199259"/>
    </source>
</evidence>
<name>A0A7Z7AZY0_9EURY</name>
<dbReference type="Pfam" id="PF03551">
    <property type="entry name" value="PadR"/>
    <property type="match status" value="1"/>
</dbReference>
<protein>
    <submittedName>
        <fullName evidence="2">DNA-binding transcriptional regulator, PadR family</fullName>
    </submittedName>
</protein>
<keyword evidence="3" id="KW-1185">Reference proteome</keyword>